<protein>
    <submittedName>
        <fullName evidence="1">Jg16484 protein</fullName>
    </submittedName>
</protein>
<reference evidence="1" key="1">
    <citation type="submission" date="2022-03" db="EMBL/GenBank/DDBJ databases">
        <authorList>
            <person name="Lindestad O."/>
        </authorList>
    </citation>
    <scope>NUCLEOTIDE SEQUENCE</scope>
</reference>
<evidence type="ECO:0000313" key="2">
    <source>
        <dbReference type="Proteomes" id="UP000838756"/>
    </source>
</evidence>
<gene>
    <name evidence="1" type="primary">jg16484</name>
    <name evidence="1" type="ORF">PAEG_LOCUS14010</name>
</gene>
<comment type="caution">
    <text evidence="1">The sequence shown here is derived from an EMBL/GenBank/DDBJ whole genome shotgun (WGS) entry which is preliminary data.</text>
</comment>
<sequence>MLFLSIAYVNCLVIWSRNTWTLTHAMSNKLEGFEMMVDSSNILGRQDRQVRYTTVLQRKGKYTEILRSAKKKIMRNPIWNLLLLRRLRARVGLVGCEFPACKNYASDFSAKSNKINLALMVANLR</sequence>
<evidence type="ECO:0000313" key="1">
    <source>
        <dbReference type="EMBL" id="CAH2236657.1"/>
    </source>
</evidence>
<dbReference type="Proteomes" id="UP000838756">
    <property type="component" value="Unassembled WGS sequence"/>
</dbReference>
<proteinExistence type="predicted"/>
<keyword evidence="2" id="KW-1185">Reference proteome</keyword>
<accession>A0A8S4RG86</accession>
<dbReference type="EMBL" id="CAKXAJ010025216">
    <property type="protein sequence ID" value="CAH2236657.1"/>
    <property type="molecule type" value="Genomic_DNA"/>
</dbReference>
<organism evidence="1 2">
    <name type="scientific">Pararge aegeria aegeria</name>
    <dbReference type="NCBI Taxonomy" id="348720"/>
    <lineage>
        <taxon>Eukaryota</taxon>
        <taxon>Metazoa</taxon>
        <taxon>Ecdysozoa</taxon>
        <taxon>Arthropoda</taxon>
        <taxon>Hexapoda</taxon>
        <taxon>Insecta</taxon>
        <taxon>Pterygota</taxon>
        <taxon>Neoptera</taxon>
        <taxon>Endopterygota</taxon>
        <taxon>Lepidoptera</taxon>
        <taxon>Glossata</taxon>
        <taxon>Ditrysia</taxon>
        <taxon>Papilionoidea</taxon>
        <taxon>Nymphalidae</taxon>
        <taxon>Satyrinae</taxon>
        <taxon>Satyrini</taxon>
        <taxon>Parargina</taxon>
        <taxon>Pararge</taxon>
    </lineage>
</organism>
<dbReference type="AlphaFoldDB" id="A0A8S4RG86"/>
<name>A0A8S4RG86_9NEOP</name>